<feature type="compositionally biased region" description="Polar residues" evidence="1">
    <location>
        <begin position="125"/>
        <end position="134"/>
    </location>
</feature>
<feature type="compositionally biased region" description="Polar residues" evidence="1">
    <location>
        <begin position="158"/>
        <end position="172"/>
    </location>
</feature>
<keyword evidence="2" id="KW-0812">Transmembrane</keyword>
<evidence type="ECO:0000313" key="3">
    <source>
        <dbReference type="EMBL" id="KAF2085022.1"/>
    </source>
</evidence>
<feature type="compositionally biased region" description="Low complexity" evidence="1">
    <location>
        <begin position="452"/>
        <end position="470"/>
    </location>
</feature>
<keyword evidence="2" id="KW-0472">Membrane</keyword>
<keyword evidence="4" id="KW-1185">Reference proteome</keyword>
<protein>
    <submittedName>
        <fullName evidence="3">Uncharacterized protein</fullName>
    </submittedName>
</protein>
<comment type="caution">
    <text evidence="3">The sequence shown here is derived from an EMBL/GenBank/DDBJ whole genome shotgun (WGS) entry which is preliminary data.</text>
</comment>
<feature type="compositionally biased region" description="Low complexity" evidence="1">
    <location>
        <begin position="379"/>
        <end position="397"/>
    </location>
</feature>
<feature type="region of interest" description="Disordered" evidence="1">
    <location>
        <begin position="267"/>
        <end position="286"/>
    </location>
</feature>
<feature type="region of interest" description="Disordered" evidence="1">
    <location>
        <begin position="378"/>
        <end position="398"/>
    </location>
</feature>
<feature type="compositionally biased region" description="Low complexity" evidence="1">
    <location>
        <begin position="269"/>
        <end position="284"/>
    </location>
</feature>
<name>A0A9P4LUM1_9PEZI</name>
<sequence>MAFQLFPPPQKKPKRQLGLNRPARPSSPEPAVELSERAKSPVDFHELLIQVNSETVSEVTVPSRAHVNNPSCSPLEPVSTNSASKRSAPPTRDLPPPPLRSPRRDDRATPPQFPSRTIARAESPGPSTRPSTSKKYPECRASPVSSEMQSLRLGSPTLVRSNSGATCRSQTSPREEPIMRSIFPRYDPNLPLSQQPYQPTQASPTHIPREKISKQPYSPEFYIPHSNLAADRPTTVYYTPEMELEHLWHAANGRQTIVAARTYSLQLHSRPSQSAGSGKSSTSGRAEMAIGPSYARPLYSFTQSTCLPSAGTKQCQTSRHELLIQRHHPSNPQSPAIVVAQLSLTTPPPNHAVVKEEEANNGISHDDAILVTTIHPKATTTAPSPTSPSFTSPTSQSIKPAITPPCSLVYLPSTPHPTTTTSTPSSLYELRHPTLGTFPIHVSGNLRPTPPSSSSSTPTSSSTKSKTQPPRLGSITLLPPRPARPSSPSPPQHQPTTEPLARLDLATASMTLDGAALMGLADSNACMVDVAAVTLLAVVVAEGKRAGERKGTVVVGEAETSGLMFEGPPEVGRGKGRGKGKKAEWEQQHKRWWGVKGKGVGEGDVETGLKTWKSEEVRLPWVTEVILAVLGCGFRVLVAVLGVCVKVVAGVVVGISRCVVKG</sequence>
<organism evidence="3 4">
    <name type="scientific">Saccharata proteae CBS 121410</name>
    <dbReference type="NCBI Taxonomy" id="1314787"/>
    <lineage>
        <taxon>Eukaryota</taxon>
        <taxon>Fungi</taxon>
        <taxon>Dikarya</taxon>
        <taxon>Ascomycota</taxon>
        <taxon>Pezizomycotina</taxon>
        <taxon>Dothideomycetes</taxon>
        <taxon>Dothideomycetes incertae sedis</taxon>
        <taxon>Botryosphaeriales</taxon>
        <taxon>Saccharataceae</taxon>
        <taxon>Saccharata</taxon>
    </lineage>
</organism>
<gene>
    <name evidence="3" type="ORF">K490DRAFT_68222</name>
</gene>
<evidence type="ECO:0000256" key="1">
    <source>
        <dbReference type="SAM" id="MobiDB-lite"/>
    </source>
</evidence>
<reference evidence="3" key="1">
    <citation type="journal article" date="2020" name="Stud. Mycol.">
        <title>101 Dothideomycetes genomes: a test case for predicting lifestyles and emergence of pathogens.</title>
        <authorList>
            <person name="Haridas S."/>
            <person name="Albert R."/>
            <person name="Binder M."/>
            <person name="Bloem J."/>
            <person name="Labutti K."/>
            <person name="Salamov A."/>
            <person name="Andreopoulos B."/>
            <person name="Baker S."/>
            <person name="Barry K."/>
            <person name="Bills G."/>
            <person name="Bluhm B."/>
            <person name="Cannon C."/>
            <person name="Castanera R."/>
            <person name="Culley D."/>
            <person name="Daum C."/>
            <person name="Ezra D."/>
            <person name="Gonzalez J."/>
            <person name="Henrissat B."/>
            <person name="Kuo A."/>
            <person name="Liang C."/>
            <person name="Lipzen A."/>
            <person name="Lutzoni F."/>
            <person name="Magnuson J."/>
            <person name="Mondo S."/>
            <person name="Nolan M."/>
            <person name="Ohm R."/>
            <person name="Pangilinan J."/>
            <person name="Park H.-J."/>
            <person name="Ramirez L."/>
            <person name="Alfaro M."/>
            <person name="Sun H."/>
            <person name="Tritt A."/>
            <person name="Yoshinaga Y."/>
            <person name="Zwiers L.-H."/>
            <person name="Turgeon B."/>
            <person name="Goodwin S."/>
            <person name="Spatafora J."/>
            <person name="Crous P."/>
            <person name="Grigoriev I."/>
        </authorList>
    </citation>
    <scope>NUCLEOTIDE SEQUENCE</scope>
    <source>
        <strain evidence="3">CBS 121410</strain>
    </source>
</reference>
<feature type="compositionally biased region" description="Polar residues" evidence="1">
    <location>
        <begin position="55"/>
        <end position="85"/>
    </location>
</feature>
<feature type="region of interest" description="Disordered" evidence="1">
    <location>
        <begin position="438"/>
        <end position="497"/>
    </location>
</feature>
<dbReference type="OrthoDB" id="5383338at2759"/>
<feature type="compositionally biased region" description="Pro residues" evidence="1">
    <location>
        <begin position="1"/>
        <end position="10"/>
    </location>
</feature>
<evidence type="ECO:0000313" key="4">
    <source>
        <dbReference type="Proteomes" id="UP000799776"/>
    </source>
</evidence>
<dbReference type="AlphaFoldDB" id="A0A9P4LUM1"/>
<proteinExistence type="predicted"/>
<dbReference type="EMBL" id="ML978735">
    <property type="protein sequence ID" value="KAF2085022.1"/>
    <property type="molecule type" value="Genomic_DNA"/>
</dbReference>
<feature type="region of interest" description="Disordered" evidence="1">
    <location>
        <begin position="564"/>
        <end position="584"/>
    </location>
</feature>
<feature type="compositionally biased region" description="Pro residues" evidence="1">
    <location>
        <begin position="479"/>
        <end position="493"/>
    </location>
</feature>
<evidence type="ECO:0000256" key="2">
    <source>
        <dbReference type="SAM" id="Phobius"/>
    </source>
</evidence>
<feature type="transmembrane region" description="Helical" evidence="2">
    <location>
        <begin position="636"/>
        <end position="660"/>
    </location>
</feature>
<feature type="region of interest" description="Disordered" evidence="1">
    <location>
        <begin position="55"/>
        <end position="179"/>
    </location>
</feature>
<dbReference type="Proteomes" id="UP000799776">
    <property type="component" value="Unassembled WGS sequence"/>
</dbReference>
<keyword evidence="2" id="KW-1133">Transmembrane helix</keyword>
<accession>A0A9P4LUM1</accession>
<feature type="region of interest" description="Disordered" evidence="1">
    <location>
        <begin position="1"/>
        <end position="38"/>
    </location>
</feature>